<evidence type="ECO:0000256" key="5">
    <source>
        <dbReference type="ARBA" id="ARBA00022727"/>
    </source>
</evidence>
<evidence type="ECO:0000256" key="7">
    <source>
        <dbReference type="ARBA" id="ARBA00022777"/>
    </source>
</evidence>
<sequence length="191" mass="22033">MYICLEGIDGSGKSTQIELLMNWLNECGHEILRVFEPTDSQAGRLIRKMLQNPNATNENFQKTLALLFAADRIILMEKIQEAEDEGKIVLSDRCFYSSIVYQNGAEWIKEINKFAKKPDIVLLMDIEPETAISRCEGKDRFEDVYFLKKIRNRYLELADKEDFMVVNANNGLNKVHDDIKRVIAHKLGMCI</sequence>
<feature type="binding site" evidence="11">
    <location>
        <begin position="7"/>
        <end position="14"/>
    </location>
    <ligand>
        <name>ATP</name>
        <dbReference type="ChEBI" id="CHEBI:30616"/>
    </ligand>
</feature>
<dbReference type="InterPro" id="IPR018094">
    <property type="entry name" value="Thymidylate_kinase"/>
</dbReference>
<keyword evidence="14" id="KW-1185">Reference proteome</keyword>
<reference evidence="14" key="1">
    <citation type="journal article" date="2022" name="Microbiol. Resour. Announc.">
        <title>Draft Genome Sequence of a Methanogenic Archaeon from West Spitsbergen Permafrost.</title>
        <authorList>
            <person name="Trubitsyn V."/>
            <person name="Rivkina E."/>
            <person name="Shcherbakova V."/>
        </authorList>
    </citation>
    <scope>NUCLEOTIDE SEQUENCE [LARGE SCALE GENOMIC DNA]</scope>
    <source>
        <strain evidence="14">VT</strain>
    </source>
</reference>
<evidence type="ECO:0000313" key="14">
    <source>
        <dbReference type="Proteomes" id="UP000825933"/>
    </source>
</evidence>
<dbReference type="RefSeq" id="WP_048191347.1">
    <property type="nucleotide sequence ID" value="NZ_JAIOUQ010000009.1"/>
</dbReference>
<dbReference type="AlphaFoldDB" id="A0A8T5UUR0"/>
<evidence type="ECO:0000256" key="10">
    <source>
        <dbReference type="ARBA" id="ARBA00048743"/>
    </source>
</evidence>
<keyword evidence="7 11" id="KW-0418">Kinase</keyword>
<keyword evidence="5 11" id="KW-0545">Nucleotide biosynthesis</keyword>
<dbReference type="InterPro" id="IPR039430">
    <property type="entry name" value="Thymidylate_kin-like_dom"/>
</dbReference>
<dbReference type="HAMAP" id="MF_00165">
    <property type="entry name" value="Thymidylate_kinase"/>
    <property type="match status" value="1"/>
</dbReference>
<keyword evidence="8 11" id="KW-0067">ATP-binding</keyword>
<dbReference type="GO" id="GO:0005524">
    <property type="term" value="F:ATP binding"/>
    <property type="evidence" value="ECO:0007669"/>
    <property type="project" value="UniProtKB-UniRule"/>
</dbReference>
<name>A0A8T5UUR0_9EURY</name>
<accession>A0A8T5UUR0</accession>
<protein>
    <recommendedName>
        <fullName evidence="3 11">Probable thymidylate kinase</fullName>
        <ecNumber evidence="2 11">2.7.4.9</ecNumber>
    </recommendedName>
    <alternativeName>
        <fullName evidence="9 11">dTMP kinase</fullName>
    </alternativeName>
</protein>
<dbReference type="EC" id="2.7.4.9" evidence="2 11"/>
<dbReference type="PANTHER" id="PTHR10344">
    <property type="entry name" value="THYMIDYLATE KINASE"/>
    <property type="match status" value="1"/>
</dbReference>
<dbReference type="Gene3D" id="3.40.50.300">
    <property type="entry name" value="P-loop containing nucleotide triphosphate hydrolases"/>
    <property type="match status" value="1"/>
</dbReference>
<dbReference type="SUPFAM" id="SSF52540">
    <property type="entry name" value="P-loop containing nucleoside triphosphate hydrolases"/>
    <property type="match status" value="1"/>
</dbReference>
<organism evidence="13 14">
    <name type="scientific">Methanobacterium spitsbergense</name>
    <dbReference type="NCBI Taxonomy" id="2874285"/>
    <lineage>
        <taxon>Archaea</taxon>
        <taxon>Methanobacteriati</taxon>
        <taxon>Methanobacteriota</taxon>
        <taxon>Methanomada group</taxon>
        <taxon>Methanobacteria</taxon>
        <taxon>Methanobacteriales</taxon>
        <taxon>Methanobacteriaceae</taxon>
        <taxon>Methanobacterium</taxon>
    </lineage>
</organism>
<comment type="caution">
    <text evidence="13">The sequence shown here is derived from an EMBL/GenBank/DDBJ whole genome shotgun (WGS) entry which is preliminary data.</text>
</comment>
<keyword evidence="4 11" id="KW-0808">Transferase</keyword>
<proteinExistence type="inferred from homology"/>
<evidence type="ECO:0000256" key="8">
    <source>
        <dbReference type="ARBA" id="ARBA00022840"/>
    </source>
</evidence>
<dbReference type="NCBIfam" id="TIGR00041">
    <property type="entry name" value="DTMP_kinase"/>
    <property type="match status" value="1"/>
</dbReference>
<comment type="similarity">
    <text evidence="1 11">Belongs to the thymidylate kinase family.</text>
</comment>
<evidence type="ECO:0000256" key="9">
    <source>
        <dbReference type="ARBA" id="ARBA00029962"/>
    </source>
</evidence>
<dbReference type="InterPro" id="IPR018095">
    <property type="entry name" value="Thymidylate_kin_CS"/>
</dbReference>
<gene>
    <name evidence="11 13" type="primary">tmk</name>
    <name evidence="13" type="ORF">K8N75_07900</name>
</gene>
<dbReference type="GO" id="GO:0006235">
    <property type="term" value="P:dTTP biosynthetic process"/>
    <property type="evidence" value="ECO:0007669"/>
    <property type="project" value="UniProtKB-UniRule"/>
</dbReference>
<dbReference type="PROSITE" id="PS01331">
    <property type="entry name" value="THYMIDYLATE_KINASE"/>
    <property type="match status" value="1"/>
</dbReference>
<evidence type="ECO:0000256" key="1">
    <source>
        <dbReference type="ARBA" id="ARBA00009776"/>
    </source>
</evidence>
<keyword evidence="6 11" id="KW-0547">Nucleotide-binding</keyword>
<dbReference type="GO" id="GO:0006227">
    <property type="term" value="P:dUDP biosynthetic process"/>
    <property type="evidence" value="ECO:0007669"/>
    <property type="project" value="TreeGrafter"/>
</dbReference>
<dbReference type="CDD" id="cd01672">
    <property type="entry name" value="TMPK"/>
    <property type="match status" value="1"/>
</dbReference>
<dbReference type="GO" id="GO:0004798">
    <property type="term" value="F:dTMP kinase activity"/>
    <property type="evidence" value="ECO:0007669"/>
    <property type="project" value="UniProtKB-UniRule"/>
</dbReference>
<evidence type="ECO:0000256" key="2">
    <source>
        <dbReference type="ARBA" id="ARBA00012980"/>
    </source>
</evidence>
<dbReference type="InterPro" id="IPR027417">
    <property type="entry name" value="P-loop_NTPase"/>
</dbReference>
<evidence type="ECO:0000256" key="4">
    <source>
        <dbReference type="ARBA" id="ARBA00022679"/>
    </source>
</evidence>
<dbReference type="Proteomes" id="UP000825933">
    <property type="component" value="Unassembled WGS sequence"/>
</dbReference>
<evidence type="ECO:0000256" key="3">
    <source>
        <dbReference type="ARBA" id="ARBA00013355"/>
    </source>
</evidence>
<evidence type="ECO:0000259" key="12">
    <source>
        <dbReference type="Pfam" id="PF02223"/>
    </source>
</evidence>
<dbReference type="EMBL" id="JAIOUQ010000009">
    <property type="protein sequence ID" value="MBZ2165957.1"/>
    <property type="molecule type" value="Genomic_DNA"/>
</dbReference>
<comment type="catalytic activity">
    <reaction evidence="10 11">
        <text>dTMP + ATP = dTDP + ADP</text>
        <dbReference type="Rhea" id="RHEA:13517"/>
        <dbReference type="ChEBI" id="CHEBI:30616"/>
        <dbReference type="ChEBI" id="CHEBI:58369"/>
        <dbReference type="ChEBI" id="CHEBI:63528"/>
        <dbReference type="ChEBI" id="CHEBI:456216"/>
        <dbReference type="EC" id="2.7.4.9"/>
    </reaction>
</comment>
<dbReference type="GO" id="GO:0005737">
    <property type="term" value="C:cytoplasm"/>
    <property type="evidence" value="ECO:0007669"/>
    <property type="project" value="TreeGrafter"/>
</dbReference>
<dbReference type="GO" id="GO:0006233">
    <property type="term" value="P:dTDP biosynthetic process"/>
    <property type="evidence" value="ECO:0007669"/>
    <property type="project" value="InterPro"/>
</dbReference>
<evidence type="ECO:0000256" key="6">
    <source>
        <dbReference type="ARBA" id="ARBA00022741"/>
    </source>
</evidence>
<feature type="domain" description="Thymidylate kinase-like" evidence="12">
    <location>
        <begin position="5"/>
        <end position="179"/>
    </location>
</feature>
<dbReference type="PANTHER" id="PTHR10344:SF4">
    <property type="entry name" value="UMP-CMP KINASE 2, MITOCHONDRIAL"/>
    <property type="match status" value="1"/>
</dbReference>
<dbReference type="Pfam" id="PF02223">
    <property type="entry name" value="Thymidylate_kin"/>
    <property type="match status" value="1"/>
</dbReference>
<evidence type="ECO:0000256" key="11">
    <source>
        <dbReference type="HAMAP-Rule" id="MF_00165"/>
    </source>
</evidence>
<evidence type="ECO:0000313" key="13">
    <source>
        <dbReference type="EMBL" id="MBZ2165957.1"/>
    </source>
</evidence>